<dbReference type="EMBL" id="CADCWC010000341">
    <property type="protein sequence ID" value="CAA9545717.1"/>
    <property type="molecule type" value="Genomic_DNA"/>
</dbReference>
<keyword evidence="2" id="KW-0282">Flagellum</keyword>
<feature type="compositionally biased region" description="Basic and acidic residues" evidence="1">
    <location>
        <begin position="137"/>
        <end position="146"/>
    </location>
</feature>
<feature type="non-terminal residue" evidence="2">
    <location>
        <position position="146"/>
    </location>
</feature>
<protein>
    <submittedName>
        <fullName evidence="2">Flagellar basal-body rod modification protein FlgD</fullName>
    </submittedName>
</protein>
<feature type="compositionally biased region" description="Low complexity" evidence="1">
    <location>
        <begin position="39"/>
        <end position="53"/>
    </location>
</feature>
<feature type="non-terminal residue" evidence="2">
    <location>
        <position position="1"/>
    </location>
</feature>
<keyword evidence="2" id="KW-0969">Cilium</keyword>
<sequence length="146" mass="16171">AGDPQHAPCARSAAAEPGRPFPGAVRRRDARHERRARSGRLPAAPDRADAAPGPECPCGLEPDDDPDGAVLVGREPDRRQQEAHGHRLGPGVLERGRADRPHGRLHRRRRQGRERRRGRRRAGRQGRAAAHRRHPDRHGPDRPGPL</sequence>
<feature type="region of interest" description="Disordered" evidence="1">
    <location>
        <begin position="1"/>
        <end position="146"/>
    </location>
</feature>
<keyword evidence="2" id="KW-0966">Cell projection</keyword>
<accession>A0A6J4UEZ7</accession>
<organism evidence="2">
    <name type="scientific">uncultured Thermoleophilia bacterium</name>
    <dbReference type="NCBI Taxonomy" id="1497501"/>
    <lineage>
        <taxon>Bacteria</taxon>
        <taxon>Bacillati</taxon>
        <taxon>Actinomycetota</taxon>
        <taxon>Thermoleophilia</taxon>
        <taxon>environmental samples</taxon>
    </lineage>
</organism>
<feature type="compositionally biased region" description="Basic residues" evidence="1">
    <location>
        <begin position="103"/>
        <end position="136"/>
    </location>
</feature>
<proteinExistence type="predicted"/>
<dbReference type="AlphaFoldDB" id="A0A6J4UEZ7"/>
<gene>
    <name evidence="2" type="ORF">AVDCRST_MAG79-2281</name>
</gene>
<name>A0A6J4UEZ7_9ACTN</name>
<evidence type="ECO:0000313" key="2">
    <source>
        <dbReference type="EMBL" id="CAA9545717.1"/>
    </source>
</evidence>
<evidence type="ECO:0000256" key="1">
    <source>
        <dbReference type="SAM" id="MobiDB-lite"/>
    </source>
</evidence>
<feature type="compositionally biased region" description="Basic and acidic residues" evidence="1">
    <location>
        <begin position="74"/>
        <end position="85"/>
    </location>
</feature>
<reference evidence="2" key="1">
    <citation type="submission" date="2020-02" db="EMBL/GenBank/DDBJ databases">
        <authorList>
            <person name="Meier V. D."/>
        </authorList>
    </citation>
    <scope>NUCLEOTIDE SEQUENCE</scope>
    <source>
        <strain evidence="2">AVDCRST_MAG79</strain>
    </source>
</reference>